<dbReference type="AlphaFoldDB" id="A0AAE0PR58"/>
<proteinExistence type="predicted"/>
<feature type="non-terminal residue" evidence="1">
    <location>
        <position position="260"/>
    </location>
</feature>
<accession>A0AAE0PR58</accession>
<comment type="caution">
    <text evidence="1">The sequence shown here is derived from an EMBL/GenBank/DDBJ whole genome shotgun (WGS) entry which is preliminary data.</text>
</comment>
<name>A0AAE0PR58_9TELE</name>
<evidence type="ECO:0000313" key="2">
    <source>
        <dbReference type="Proteomes" id="UP001274896"/>
    </source>
</evidence>
<dbReference type="Proteomes" id="UP001274896">
    <property type="component" value="Unassembled WGS sequence"/>
</dbReference>
<sequence>MAVVRLACRYASAASGLDWRTVHRKSDVEFSIVEMSKENGMKSTWTGSALDTLSKNNLCVEKPADFSHSDPRLNRRLVIVDQFVQRDKGGTEEKIIEVKKKINQLEQLYRNTEYYKQVTVLCDVKRKQLDTGGPQQLATLLKEMIDVEQCVHEAIEGVKEKISEAEEKIYQLELHMTSEDFVKVSEFCMYMRAELFWSTLHNDKAIEKDMIPFSSPFSVDPDDAPEHLQLELIELQCDAEYRSRHQQLPLVNFYRQLDEG</sequence>
<keyword evidence="2" id="KW-1185">Reference proteome</keyword>
<organism evidence="1 2">
    <name type="scientific">Hemibagrus guttatus</name>
    <dbReference type="NCBI Taxonomy" id="175788"/>
    <lineage>
        <taxon>Eukaryota</taxon>
        <taxon>Metazoa</taxon>
        <taxon>Chordata</taxon>
        <taxon>Craniata</taxon>
        <taxon>Vertebrata</taxon>
        <taxon>Euteleostomi</taxon>
        <taxon>Actinopterygii</taxon>
        <taxon>Neopterygii</taxon>
        <taxon>Teleostei</taxon>
        <taxon>Ostariophysi</taxon>
        <taxon>Siluriformes</taxon>
        <taxon>Bagridae</taxon>
        <taxon>Hemibagrus</taxon>
    </lineage>
</organism>
<gene>
    <name evidence="1" type="ORF">QTP70_020513</name>
</gene>
<evidence type="ECO:0000313" key="1">
    <source>
        <dbReference type="EMBL" id="KAK3505718.1"/>
    </source>
</evidence>
<dbReference type="EMBL" id="JAUCMX010000608">
    <property type="protein sequence ID" value="KAK3505718.1"/>
    <property type="molecule type" value="Genomic_DNA"/>
</dbReference>
<protein>
    <submittedName>
        <fullName evidence="1">Uncharacterized protein</fullName>
    </submittedName>
</protein>
<reference evidence="1" key="1">
    <citation type="submission" date="2023-06" db="EMBL/GenBank/DDBJ databases">
        <title>Male Hemibagrus guttatus genome.</title>
        <authorList>
            <person name="Bian C."/>
        </authorList>
    </citation>
    <scope>NUCLEOTIDE SEQUENCE</scope>
    <source>
        <strain evidence="1">Male_cb2023</strain>
        <tissue evidence="1">Muscle</tissue>
    </source>
</reference>